<dbReference type="SUPFAM" id="SSF109604">
    <property type="entry name" value="HD-domain/PDEase-like"/>
    <property type="match status" value="1"/>
</dbReference>
<dbReference type="InterPro" id="IPR015944">
    <property type="entry name" value="Gly-tRNA-synth_bsu"/>
</dbReference>
<dbReference type="PANTHER" id="PTHR30075">
    <property type="entry name" value="GLYCYL-TRNA SYNTHETASE"/>
    <property type="match status" value="1"/>
</dbReference>
<accession>A0A193LKA6</accession>
<evidence type="ECO:0000256" key="11">
    <source>
        <dbReference type="HAMAP-Rule" id="MF_00255"/>
    </source>
</evidence>
<dbReference type="InterPro" id="IPR006194">
    <property type="entry name" value="Gly-tRNA-synth_heterodimer"/>
</dbReference>
<comment type="similarity">
    <text evidence="2 11">Belongs to the class-II aminoacyl-tRNA synthetase family.</text>
</comment>
<protein>
    <recommendedName>
        <fullName evidence="11">Glycine--tRNA ligase beta subunit</fullName>
        <ecNumber evidence="11">6.1.1.14</ecNumber>
    </recommendedName>
    <alternativeName>
        <fullName evidence="11">Glycyl-tRNA synthetase beta subunit</fullName>
        <shortName evidence="11">GlyRS</shortName>
    </alternativeName>
</protein>
<dbReference type="EC" id="6.1.1.14" evidence="11"/>
<evidence type="ECO:0000256" key="3">
    <source>
        <dbReference type="ARBA" id="ARBA00011209"/>
    </source>
</evidence>
<evidence type="ECO:0000313" key="13">
    <source>
        <dbReference type="EMBL" id="ANO52863.1"/>
    </source>
</evidence>
<evidence type="ECO:0000256" key="8">
    <source>
        <dbReference type="ARBA" id="ARBA00022917"/>
    </source>
</evidence>
<dbReference type="Proteomes" id="UP000092695">
    <property type="component" value="Chromosome"/>
</dbReference>
<reference evidence="13 14" key="1">
    <citation type="submission" date="2016-06" db="EMBL/GenBank/DDBJ databases">
        <title>Complete genome sequence of a deep-branching marine Gamma Proteobacterium Woeseia oceani type strain XK5.</title>
        <authorList>
            <person name="Mu D."/>
            <person name="Du Z."/>
        </authorList>
    </citation>
    <scope>NUCLEOTIDE SEQUENCE [LARGE SCALE GENOMIC DNA]</scope>
    <source>
        <strain evidence="13 14">XK5</strain>
    </source>
</reference>
<evidence type="ECO:0000256" key="10">
    <source>
        <dbReference type="ARBA" id="ARBA00047937"/>
    </source>
</evidence>
<feature type="domain" description="DALR anticodon binding" evidence="12">
    <location>
        <begin position="588"/>
        <end position="691"/>
    </location>
</feature>
<keyword evidence="14" id="KW-1185">Reference proteome</keyword>
<dbReference type="HAMAP" id="MF_00255">
    <property type="entry name" value="Gly_tRNA_synth_beta"/>
    <property type="match status" value="1"/>
</dbReference>
<dbReference type="KEGG" id="woc:BA177_18205"/>
<dbReference type="PROSITE" id="PS50861">
    <property type="entry name" value="AA_TRNA_LIGASE_II_GLYAB"/>
    <property type="match status" value="1"/>
</dbReference>
<dbReference type="GO" id="GO:0006426">
    <property type="term" value="P:glycyl-tRNA aminoacylation"/>
    <property type="evidence" value="ECO:0007669"/>
    <property type="project" value="UniProtKB-UniRule"/>
</dbReference>
<dbReference type="PRINTS" id="PR01045">
    <property type="entry name" value="TRNASYNTHGB"/>
</dbReference>
<dbReference type="NCBIfam" id="TIGR00211">
    <property type="entry name" value="glyS"/>
    <property type="match status" value="1"/>
</dbReference>
<dbReference type="AlphaFoldDB" id="A0A193LKA6"/>
<keyword evidence="7 11" id="KW-0067">ATP-binding</keyword>
<organism evidence="13 14">
    <name type="scientific">Woeseia oceani</name>
    <dbReference type="NCBI Taxonomy" id="1548547"/>
    <lineage>
        <taxon>Bacteria</taxon>
        <taxon>Pseudomonadati</taxon>
        <taxon>Pseudomonadota</taxon>
        <taxon>Gammaproteobacteria</taxon>
        <taxon>Woeseiales</taxon>
        <taxon>Woeseiaceae</taxon>
        <taxon>Woeseia</taxon>
    </lineage>
</organism>
<keyword evidence="9 11" id="KW-0030">Aminoacyl-tRNA synthetase</keyword>
<dbReference type="RefSeq" id="WP_068618622.1">
    <property type="nucleotide sequence ID" value="NZ_CP016268.1"/>
</dbReference>
<dbReference type="PANTHER" id="PTHR30075:SF2">
    <property type="entry name" value="GLYCINE--TRNA LIGASE, CHLOROPLASTIC_MITOCHONDRIAL 2"/>
    <property type="match status" value="1"/>
</dbReference>
<dbReference type="GO" id="GO:0005524">
    <property type="term" value="F:ATP binding"/>
    <property type="evidence" value="ECO:0007669"/>
    <property type="project" value="UniProtKB-UniRule"/>
</dbReference>
<dbReference type="InterPro" id="IPR008909">
    <property type="entry name" value="DALR_anticod-bd"/>
</dbReference>
<keyword evidence="6 11" id="KW-0547">Nucleotide-binding</keyword>
<dbReference type="GO" id="GO:0006420">
    <property type="term" value="P:arginyl-tRNA aminoacylation"/>
    <property type="evidence" value="ECO:0007669"/>
    <property type="project" value="InterPro"/>
</dbReference>
<dbReference type="Gene3D" id="1.10.730.10">
    <property type="entry name" value="Isoleucyl-tRNA Synthetase, Domain 1"/>
    <property type="match status" value="1"/>
</dbReference>
<dbReference type="GO" id="GO:0005829">
    <property type="term" value="C:cytosol"/>
    <property type="evidence" value="ECO:0007669"/>
    <property type="project" value="TreeGrafter"/>
</dbReference>
<dbReference type="STRING" id="1548547.BA177_18205"/>
<evidence type="ECO:0000259" key="12">
    <source>
        <dbReference type="SMART" id="SM00836"/>
    </source>
</evidence>
<dbReference type="EMBL" id="CP016268">
    <property type="protein sequence ID" value="ANO52863.1"/>
    <property type="molecule type" value="Genomic_DNA"/>
</dbReference>
<dbReference type="SMART" id="SM00836">
    <property type="entry name" value="DALR_1"/>
    <property type="match status" value="1"/>
</dbReference>
<evidence type="ECO:0000256" key="5">
    <source>
        <dbReference type="ARBA" id="ARBA00022598"/>
    </source>
</evidence>
<comment type="subcellular location">
    <subcellularLocation>
        <location evidence="1 11">Cytoplasm</location>
    </subcellularLocation>
</comment>
<evidence type="ECO:0000256" key="9">
    <source>
        <dbReference type="ARBA" id="ARBA00023146"/>
    </source>
</evidence>
<dbReference type="OrthoDB" id="9775440at2"/>
<keyword evidence="4 11" id="KW-0963">Cytoplasm</keyword>
<evidence type="ECO:0000256" key="4">
    <source>
        <dbReference type="ARBA" id="ARBA00022490"/>
    </source>
</evidence>
<gene>
    <name evidence="11" type="primary">glyS</name>
    <name evidence="13" type="ORF">BA177_18205</name>
</gene>
<dbReference type="GO" id="GO:0004820">
    <property type="term" value="F:glycine-tRNA ligase activity"/>
    <property type="evidence" value="ECO:0007669"/>
    <property type="project" value="UniProtKB-UniRule"/>
</dbReference>
<evidence type="ECO:0000313" key="14">
    <source>
        <dbReference type="Proteomes" id="UP000092695"/>
    </source>
</evidence>
<evidence type="ECO:0000256" key="7">
    <source>
        <dbReference type="ARBA" id="ARBA00022840"/>
    </source>
</evidence>
<keyword evidence="5 11" id="KW-0436">Ligase</keyword>
<evidence type="ECO:0000256" key="1">
    <source>
        <dbReference type="ARBA" id="ARBA00004496"/>
    </source>
</evidence>
<name>A0A193LKA6_9GAMM</name>
<proteinExistence type="inferred from homology"/>
<dbReference type="Pfam" id="PF05746">
    <property type="entry name" value="DALR_1"/>
    <property type="match status" value="1"/>
</dbReference>
<dbReference type="GO" id="GO:0004814">
    <property type="term" value="F:arginine-tRNA ligase activity"/>
    <property type="evidence" value="ECO:0007669"/>
    <property type="project" value="InterPro"/>
</dbReference>
<dbReference type="Pfam" id="PF02092">
    <property type="entry name" value="tRNA_synt_2f"/>
    <property type="match status" value="1"/>
</dbReference>
<comment type="catalytic activity">
    <reaction evidence="10 11">
        <text>tRNA(Gly) + glycine + ATP = glycyl-tRNA(Gly) + AMP + diphosphate</text>
        <dbReference type="Rhea" id="RHEA:16013"/>
        <dbReference type="Rhea" id="RHEA-COMP:9664"/>
        <dbReference type="Rhea" id="RHEA-COMP:9683"/>
        <dbReference type="ChEBI" id="CHEBI:30616"/>
        <dbReference type="ChEBI" id="CHEBI:33019"/>
        <dbReference type="ChEBI" id="CHEBI:57305"/>
        <dbReference type="ChEBI" id="CHEBI:78442"/>
        <dbReference type="ChEBI" id="CHEBI:78522"/>
        <dbReference type="ChEBI" id="CHEBI:456215"/>
        <dbReference type="EC" id="6.1.1.14"/>
    </reaction>
</comment>
<sequence>MSATPTADFLVELGTEELPPTALKTLMLAFAAGLEAQLDETHLAHGEVTAYASPRRLAVKVDALALAQQDQQVEQKGPPVRIAFAEDGTPTQAATAFAEKCGVPVSELSREATPKGEWLVYRGIEPGRGAAELLPQCVQRALDGLPIPRRMRWGAGTAEFVRPVHWLVMLHGKAVVPAEILGVQAGRVSAAHRFMGDAAIELNSPDDYPARLQTDGHVIADFGERRRQIVAAVTDAASAAGGTAVASDELLDEVTALTEWPVAVTGGFAESFLALPKEVIVSTLTGHQRYFPVADKDGKLLPVFITLANIASSEPEKVRDGNERVIRPRLADAAFFWEADRKSSLEARCAALENVVYQQGLGTLAERSERVSALAGRVAEQMGSDVAATTRAGLLAKCDLVSGMVGEFPELQGTMGRYYALADDEPLAVADAIAEHYLPRFAGDDLPASDSGRALAIADKLDTLCGIFGSGKKPSGNRDPFGLRRAALGIVRIIVELKLEIDLPVLIAASLELQPVPGEPAVADEVYDFIVDRLRGWYAEQGLYGGEMFEAVRWQRLPSLADVDARLQAVAGFVANPAAESLAAANKRIANILRKADFSGASAPDPTLFSEAAERELFESLQTARKSVADLLAARRYADVLGRLAELRAPVDRFFDDVMVMADDQQVRDNRLRLLAGLRAQFLDVADISRLSVAKG</sequence>
<keyword evidence="8 11" id="KW-0648">Protein biosynthesis</keyword>
<evidence type="ECO:0000256" key="6">
    <source>
        <dbReference type="ARBA" id="ARBA00022741"/>
    </source>
</evidence>
<evidence type="ECO:0000256" key="2">
    <source>
        <dbReference type="ARBA" id="ARBA00008226"/>
    </source>
</evidence>
<comment type="subunit">
    <text evidence="3 11">Tetramer of two alpha and two beta subunits.</text>
</comment>